<feature type="region of interest" description="Disordered" evidence="1">
    <location>
        <begin position="45"/>
        <end position="70"/>
    </location>
</feature>
<dbReference type="NCBIfam" id="TIGR01409">
    <property type="entry name" value="TAT_signal_seq"/>
    <property type="match status" value="1"/>
</dbReference>
<dbReference type="PROSITE" id="PS00785">
    <property type="entry name" value="5_NUCLEOTIDASE_1"/>
    <property type="match status" value="1"/>
</dbReference>
<reference evidence="2" key="1">
    <citation type="journal article" date="2020" name="mSystems">
        <title>Genome- and Community-Level Interaction Insights into Carbon Utilization and Element Cycling Functions of Hydrothermarchaeota in Hydrothermal Sediment.</title>
        <authorList>
            <person name="Zhou Z."/>
            <person name="Liu Y."/>
            <person name="Xu W."/>
            <person name="Pan J."/>
            <person name="Luo Z.H."/>
            <person name="Li M."/>
        </authorList>
    </citation>
    <scope>NUCLEOTIDE SEQUENCE [LARGE SCALE GENOMIC DNA]</scope>
    <source>
        <strain evidence="2">SpSt-1235</strain>
    </source>
</reference>
<dbReference type="GO" id="GO:0000166">
    <property type="term" value="F:nucleotide binding"/>
    <property type="evidence" value="ECO:0007669"/>
    <property type="project" value="InterPro"/>
</dbReference>
<dbReference type="GO" id="GO:0046872">
    <property type="term" value="F:metal ion binding"/>
    <property type="evidence" value="ECO:0007669"/>
    <property type="project" value="InterPro"/>
</dbReference>
<feature type="non-terminal residue" evidence="2">
    <location>
        <position position="70"/>
    </location>
</feature>
<organism evidence="2">
    <name type="scientific">Salinimicrobium catena</name>
    <dbReference type="NCBI Taxonomy" id="390640"/>
    <lineage>
        <taxon>Bacteria</taxon>
        <taxon>Pseudomonadati</taxon>
        <taxon>Bacteroidota</taxon>
        <taxon>Flavobacteriia</taxon>
        <taxon>Flavobacteriales</taxon>
        <taxon>Flavobacteriaceae</taxon>
        <taxon>Salinimicrobium</taxon>
    </lineage>
</organism>
<dbReference type="AlphaFoldDB" id="A0A7C2RCL5"/>
<dbReference type="Proteomes" id="UP000885753">
    <property type="component" value="Unassembled WGS sequence"/>
</dbReference>
<dbReference type="InterPro" id="IPR006146">
    <property type="entry name" value="5'-Nucleotdase_CS"/>
</dbReference>
<gene>
    <name evidence="2" type="ORF">ENO10_03540</name>
</gene>
<dbReference type="InterPro" id="IPR019546">
    <property type="entry name" value="TAT_signal_bac_arc"/>
</dbReference>
<evidence type="ECO:0000313" key="2">
    <source>
        <dbReference type="EMBL" id="HER40272.1"/>
    </source>
</evidence>
<comment type="caution">
    <text evidence="2">The sequence shown here is derived from an EMBL/GenBank/DDBJ whole genome shotgun (WGS) entry which is preliminary data.</text>
</comment>
<evidence type="ECO:0000256" key="1">
    <source>
        <dbReference type="SAM" id="MobiDB-lite"/>
    </source>
</evidence>
<dbReference type="EMBL" id="DSEE01000260">
    <property type="protein sequence ID" value="HER40272.1"/>
    <property type="molecule type" value="Genomic_DNA"/>
</dbReference>
<dbReference type="InterPro" id="IPR029052">
    <property type="entry name" value="Metallo-depent_PP-like"/>
</dbReference>
<dbReference type="GO" id="GO:0016788">
    <property type="term" value="F:hydrolase activity, acting on ester bonds"/>
    <property type="evidence" value="ECO:0007669"/>
    <property type="project" value="InterPro"/>
</dbReference>
<name>A0A7C2RCL5_9FLAO</name>
<feature type="compositionally biased region" description="Basic and acidic residues" evidence="1">
    <location>
        <begin position="45"/>
        <end position="57"/>
    </location>
</feature>
<dbReference type="Gene3D" id="3.60.21.10">
    <property type="match status" value="1"/>
</dbReference>
<proteinExistence type="predicted"/>
<accession>A0A7C2RCL5</accession>
<protein>
    <submittedName>
        <fullName evidence="2">Twin-arginine translocation signal domain-containing protein</fullName>
    </submittedName>
</protein>
<dbReference type="SUPFAM" id="SSF56300">
    <property type="entry name" value="Metallo-dependent phosphatases"/>
    <property type="match status" value="1"/>
</dbReference>
<sequence>MNRRNFLKKSAAAGTLVGVGSFGLLSFTAEEKRKHITILHTNDTHSHIEPFGADHPEYPNMGGVSRRYSL</sequence>